<organism evidence="1 2">
    <name type="scientific">Apatococcus fuscideae</name>
    <dbReference type="NCBI Taxonomy" id="2026836"/>
    <lineage>
        <taxon>Eukaryota</taxon>
        <taxon>Viridiplantae</taxon>
        <taxon>Chlorophyta</taxon>
        <taxon>core chlorophytes</taxon>
        <taxon>Trebouxiophyceae</taxon>
        <taxon>Chlorellales</taxon>
        <taxon>Chlorellaceae</taxon>
        <taxon>Apatococcus</taxon>
    </lineage>
</organism>
<comment type="caution">
    <text evidence="1">The sequence shown here is derived from an EMBL/GenBank/DDBJ whole genome shotgun (WGS) entry which is preliminary data.</text>
</comment>
<dbReference type="PANTHER" id="PTHR34041:SF3">
    <property type="entry name" value="PHOTOSYSTEM II D1 PRECURSOR PROCESSING PROTEIN PSB27-H2, CHLOROPLASTIC"/>
    <property type="match status" value="1"/>
</dbReference>
<dbReference type="InterPro" id="IPR038450">
    <property type="entry name" value="PSII_Psb27_sf"/>
</dbReference>
<dbReference type="GO" id="GO:0010207">
    <property type="term" value="P:photosystem II assembly"/>
    <property type="evidence" value="ECO:0007669"/>
    <property type="project" value="InterPro"/>
</dbReference>
<dbReference type="AlphaFoldDB" id="A0AAW1TLW5"/>
<gene>
    <name evidence="1" type="ORF">WJX84_007973</name>
</gene>
<dbReference type="Gene3D" id="1.20.58.810">
    <property type="entry name" value="Photosystem II Pbs27"/>
    <property type="match status" value="1"/>
</dbReference>
<dbReference type="InterPro" id="IPR025585">
    <property type="entry name" value="PSII_Psb27"/>
</dbReference>
<sequence length="214" mass="23161">MVTSSGLASGSRQLKFLARSVPRLPRSSSAGLGHHLKYQAPSSVSKRCSTASLSTDDRGKSLHACRRELLLAAIFTAATQQDLAGAAESSFLERALPGTEKASIPPGYTANATKLIGALQDAIQLDVNGASEKEVRRKADEAKSSMRDFVSNWRTDKNLQQEISYVQITGTLQDLAKFYQKNGQRARLTADDGKRMLDRLQAAKSSLPSLPDPK</sequence>
<dbReference type="GO" id="GO:0010206">
    <property type="term" value="P:photosystem II repair"/>
    <property type="evidence" value="ECO:0007669"/>
    <property type="project" value="InterPro"/>
</dbReference>
<dbReference type="EMBL" id="JALJOV010000005">
    <property type="protein sequence ID" value="KAK9868951.1"/>
    <property type="molecule type" value="Genomic_DNA"/>
</dbReference>
<dbReference type="HAMAP" id="MF_01481">
    <property type="entry name" value="PSII_Psb27"/>
    <property type="match status" value="1"/>
</dbReference>
<reference evidence="1 2" key="1">
    <citation type="journal article" date="2024" name="Nat. Commun.">
        <title>Phylogenomics reveals the evolutionary origins of lichenization in chlorophyte algae.</title>
        <authorList>
            <person name="Puginier C."/>
            <person name="Libourel C."/>
            <person name="Otte J."/>
            <person name="Skaloud P."/>
            <person name="Haon M."/>
            <person name="Grisel S."/>
            <person name="Petersen M."/>
            <person name="Berrin J.G."/>
            <person name="Delaux P.M."/>
            <person name="Dal Grande F."/>
            <person name="Keller J."/>
        </authorList>
    </citation>
    <scope>NUCLEOTIDE SEQUENCE [LARGE SCALE GENOMIC DNA]</scope>
    <source>
        <strain evidence="1 2">SAG 2523</strain>
    </source>
</reference>
<name>A0AAW1TLW5_9CHLO</name>
<dbReference type="GO" id="GO:0009523">
    <property type="term" value="C:photosystem II"/>
    <property type="evidence" value="ECO:0007669"/>
    <property type="project" value="InterPro"/>
</dbReference>
<dbReference type="PANTHER" id="PTHR34041">
    <property type="entry name" value="PHOTOSYSTEM II REPAIR PROTEIN PSB27-H1, CHLOROPLASTIC"/>
    <property type="match status" value="1"/>
</dbReference>
<keyword evidence="2" id="KW-1185">Reference proteome</keyword>
<dbReference type="GO" id="GO:0009543">
    <property type="term" value="C:chloroplast thylakoid lumen"/>
    <property type="evidence" value="ECO:0007669"/>
    <property type="project" value="TreeGrafter"/>
</dbReference>
<evidence type="ECO:0000313" key="2">
    <source>
        <dbReference type="Proteomes" id="UP001485043"/>
    </source>
</evidence>
<dbReference type="Proteomes" id="UP001485043">
    <property type="component" value="Unassembled WGS sequence"/>
</dbReference>
<proteinExistence type="inferred from homology"/>
<accession>A0AAW1TLW5</accession>
<dbReference type="Pfam" id="PF13326">
    <property type="entry name" value="PSII_Pbs27"/>
    <property type="match status" value="1"/>
</dbReference>
<evidence type="ECO:0000313" key="1">
    <source>
        <dbReference type="EMBL" id="KAK9868951.1"/>
    </source>
</evidence>
<protein>
    <submittedName>
        <fullName evidence="1">Uncharacterized protein</fullName>
    </submittedName>
</protein>